<evidence type="ECO:0000313" key="3">
    <source>
        <dbReference type="EMBL" id="KAL2068890.1"/>
    </source>
</evidence>
<keyword evidence="1" id="KW-0808">Transferase</keyword>
<name>A0ABR4CGL0_9HELO</name>
<gene>
    <name evidence="3" type="ORF">VTL71DRAFT_15228</name>
</gene>
<comment type="similarity">
    <text evidence="1">Belongs to the GST superfamily. Kappa family.</text>
</comment>
<comment type="catalytic activity">
    <reaction evidence="1">
        <text>RX + glutathione = an S-substituted glutathione + a halide anion + H(+)</text>
        <dbReference type="Rhea" id="RHEA:16437"/>
        <dbReference type="ChEBI" id="CHEBI:15378"/>
        <dbReference type="ChEBI" id="CHEBI:16042"/>
        <dbReference type="ChEBI" id="CHEBI:17792"/>
        <dbReference type="ChEBI" id="CHEBI:57925"/>
        <dbReference type="ChEBI" id="CHEBI:90779"/>
        <dbReference type="EC" id="2.5.1.18"/>
    </reaction>
</comment>
<protein>
    <recommendedName>
        <fullName evidence="1">Glutathione S-transferase kappa</fullName>
        <ecNumber evidence="1">2.5.1.18</ecNumber>
    </recommendedName>
</protein>
<dbReference type="Pfam" id="PF01323">
    <property type="entry name" value="DSBA"/>
    <property type="match status" value="1"/>
</dbReference>
<sequence length="223" mass="25031">MAQPKITLYVDTVSPFGYIAYYILRNDPIFSKCDITYIPIFLGGVMKACGNLTPINIRNKAEWIGRERIRWSTRFSVPMKENLPEGFPNLTLLIMRAMCALTVLHPGKEGQELLVKTLDRLFEAYWVEHKKTYEKDGLQEVLESVLGKEEAGKVLAMAGKEGKEVLAKNSDQAFKDGAFGLPYFLATNGKGETEAFWGVDHLAVVCEHLGLEKPKTSGWKSLL</sequence>
<evidence type="ECO:0000259" key="2">
    <source>
        <dbReference type="Pfam" id="PF01323"/>
    </source>
</evidence>
<dbReference type="EC" id="2.5.1.18" evidence="1"/>
<dbReference type="PANTHER" id="PTHR42943">
    <property type="entry name" value="GLUTATHIONE S-TRANSFERASE KAPPA"/>
    <property type="match status" value="1"/>
</dbReference>
<dbReference type="PANTHER" id="PTHR42943:SF2">
    <property type="entry name" value="GLUTATHIONE S-TRANSFERASE KAPPA 1"/>
    <property type="match status" value="1"/>
</dbReference>
<dbReference type="Proteomes" id="UP001595075">
    <property type="component" value="Unassembled WGS sequence"/>
</dbReference>
<evidence type="ECO:0000256" key="1">
    <source>
        <dbReference type="PIRNR" id="PIRNR006386"/>
    </source>
</evidence>
<comment type="caution">
    <text evidence="3">The sequence shown here is derived from an EMBL/GenBank/DDBJ whole genome shotgun (WGS) entry which is preliminary data.</text>
</comment>
<dbReference type="InterPro" id="IPR001853">
    <property type="entry name" value="DSBA-like_thioredoxin_dom"/>
</dbReference>
<evidence type="ECO:0000313" key="4">
    <source>
        <dbReference type="Proteomes" id="UP001595075"/>
    </source>
</evidence>
<dbReference type="InterPro" id="IPR014440">
    <property type="entry name" value="HCCAis_GSTk"/>
</dbReference>
<organism evidence="3 4">
    <name type="scientific">Oculimacula yallundae</name>
    <dbReference type="NCBI Taxonomy" id="86028"/>
    <lineage>
        <taxon>Eukaryota</taxon>
        <taxon>Fungi</taxon>
        <taxon>Dikarya</taxon>
        <taxon>Ascomycota</taxon>
        <taxon>Pezizomycotina</taxon>
        <taxon>Leotiomycetes</taxon>
        <taxon>Helotiales</taxon>
        <taxon>Ploettnerulaceae</taxon>
        <taxon>Oculimacula</taxon>
    </lineage>
</organism>
<dbReference type="PIRSF" id="PIRSF006386">
    <property type="entry name" value="HCCAis_GSTk"/>
    <property type="match status" value="1"/>
</dbReference>
<dbReference type="Gene3D" id="3.40.30.10">
    <property type="entry name" value="Glutaredoxin"/>
    <property type="match status" value="1"/>
</dbReference>
<reference evidence="3 4" key="1">
    <citation type="journal article" date="2024" name="Commun. Biol.">
        <title>Comparative genomic analysis of thermophilic fungi reveals convergent evolutionary adaptations and gene losses.</title>
        <authorList>
            <person name="Steindorff A.S."/>
            <person name="Aguilar-Pontes M.V."/>
            <person name="Robinson A.J."/>
            <person name="Andreopoulos B."/>
            <person name="LaButti K."/>
            <person name="Kuo A."/>
            <person name="Mondo S."/>
            <person name="Riley R."/>
            <person name="Otillar R."/>
            <person name="Haridas S."/>
            <person name="Lipzen A."/>
            <person name="Grimwood J."/>
            <person name="Schmutz J."/>
            <person name="Clum A."/>
            <person name="Reid I.D."/>
            <person name="Moisan M.C."/>
            <person name="Butler G."/>
            <person name="Nguyen T.T.M."/>
            <person name="Dewar K."/>
            <person name="Conant G."/>
            <person name="Drula E."/>
            <person name="Henrissat B."/>
            <person name="Hansel C."/>
            <person name="Singer S."/>
            <person name="Hutchinson M.I."/>
            <person name="de Vries R.P."/>
            <person name="Natvig D.O."/>
            <person name="Powell A.J."/>
            <person name="Tsang A."/>
            <person name="Grigoriev I.V."/>
        </authorList>
    </citation>
    <scope>NUCLEOTIDE SEQUENCE [LARGE SCALE GENOMIC DNA]</scope>
    <source>
        <strain evidence="3 4">CBS 494.80</strain>
    </source>
</reference>
<proteinExistence type="inferred from homology"/>
<accession>A0ABR4CGL0</accession>
<dbReference type="EMBL" id="JAZHXI010000008">
    <property type="protein sequence ID" value="KAL2068890.1"/>
    <property type="molecule type" value="Genomic_DNA"/>
</dbReference>
<dbReference type="InterPro" id="IPR036249">
    <property type="entry name" value="Thioredoxin-like_sf"/>
</dbReference>
<dbReference type="InterPro" id="IPR051924">
    <property type="entry name" value="GST_Kappa/NadH"/>
</dbReference>
<dbReference type="SUPFAM" id="SSF52833">
    <property type="entry name" value="Thioredoxin-like"/>
    <property type="match status" value="1"/>
</dbReference>
<keyword evidence="4" id="KW-1185">Reference proteome</keyword>
<feature type="domain" description="DSBA-like thioredoxin" evidence="2">
    <location>
        <begin position="6"/>
        <end position="209"/>
    </location>
</feature>